<gene>
    <name evidence="1" type="ORF">QE152_g13709</name>
</gene>
<proteinExistence type="predicted"/>
<name>A0AAW1L950_POPJA</name>
<protein>
    <submittedName>
        <fullName evidence="1">Uncharacterized protein</fullName>
    </submittedName>
</protein>
<evidence type="ECO:0000313" key="2">
    <source>
        <dbReference type="Proteomes" id="UP001458880"/>
    </source>
</evidence>
<dbReference type="Proteomes" id="UP001458880">
    <property type="component" value="Unassembled WGS sequence"/>
</dbReference>
<evidence type="ECO:0000313" key="1">
    <source>
        <dbReference type="EMBL" id="KAK9731354.1"/>
    </source>
</evidence>
<dbReference type="EMBL" id="JASPKY010000133">
    <property type="protein sequence ID" value="KAK9731354.1"/>
    <property type="molecule type" value="Genomic_DNA"/>
</dbReference>
<comment type="caution">
    <text evidence="1">The sequence shown here is derived from an EMBL/GenBank/DDBJ whole genome shotgun (WGS) entry which is preliminary data.</text>
</comment>
<keyword evidence="2" id="KW-1185">Reference proteome</keyword>
<sequence>MDNRLLDLVFASSVMKIKVVHSDFPFVCEDNYHPALDIIVEISDNNKQRNFPLANICSFNFHRVNYDDLNDAIANVDWTVLLRYGDVNLALEHFYNKLTHAFGLIIPTKRLCNVTRVYPVWFTSEIITNIKTKDYYRRKWKC</sequence>
<accession>A0AAW1L950</accession>
<organism evidence="1 2">
    <name type="scientific">Popillia japonica</name>
    <name type="common">Japanese beetle</name>
    <dbReference type="NCBI Taxonomy" id="7064"/>
    <lineage>
        <taxon>Eukaryota</taxon>
        <taxon>Metazoa</taxon>
        <taxon>Ecdysozoa</taxon>
        <taxon>Arthropoda</taxon>
        <taxon>Hexapoda</taxon>
        <taxon>Insecta</taxon>
        <taxon>Pterygota</taxon>
        <taxon>Neoptera</taxon>
        <taxon>Endopterygota</taxon>
        <taxon>Coleoptera</taxon>
        <taxon>Polyphaga</taxon>
        <taxon>Scarabaeiformia</taxon>
        <taxon>Scarabaeidae</taxon>
        <taxon>Rutelinae</taxon>
        <taxon>Popillia</taxon>
    </lineage>
</organism>
<dbReference type="AlphaFoldDB" id="A0AAW1L950"/>
<reference evidence="1 2" key="1">
    <citation type="journal article" date="2024" name="BMC Genomics">
        <title>De novo assembly and annotation of Popillia japonica's genome with initial clues to its potential as an invasive pest.</title>
        <authorList>
            <person name="Cucini C."/>
            <person name="Boschi S."/>
            <person name="Funari R."/>
            <person name="Cardaioli E."/>
            <person name="Iannotti N."/>
            <person name="Marturano G."/>
            <person name="Paoli F."/>
            <person name="Bruttini M."/>
            <person name="Carapelli A."/>
            <person name="Frati F."/>
            <person name="Nardi F."/>
        </authorList>
    </citation>
    <scope>NUCLEOTIDE SEQUENCE [LARGE SCALE GENOMIC DNA]</scope>
    <source>
        <strain evidence="1">DMR45628</strain>
    </source>
</reference>